<comment type="caution">
    <text evidence="1">The sequence shown here is derived from an EMBL/GenBank/DDBJ whole genome shotgun (WGS) entry which is preliminary data.</text>
</comment>
<organism evidence="1 2">
    <name type="scientific">Mangrovivirga halotolerans</name>
    <dbReference type="NCBI Taxonomy" id="2993936"/>
    <lineage>
        <taxon>Bacteria</taxon>
        <taxon>Pseudomonadati</taxon>
        <taxon>Bacteroidota</taxon>
        <taxon>Cytophagia</taxon>
        <taxon>Cytophagales</taxon>
        <taxon>Mangrovivirgaceae</taxon>
        <taxon>Mangrovivirga</taxon>
    </lineage>
</organism>
<protein>
    <submittedName>
        <fullName evidence="1">YdeI/OmpD-associated family protein</fullName>
    </submittedName>
</protein>
<dbReference type="Pfam" id="PF13376">
    <property type="entry name" value="OmdA"/>
    <property type="match status" value="1"/>
</dbReference>
<dbReference type="Proteomes" id="UP001209885">
    <property type="component" value="Unassembled WGS sequence"/>
</dbReference>
<keyword evidence="2" id="KW-1185">Reference proteome</keyword>
<evidence type="ECO:0000313" key="1">
    <source>
        <dbReference type="EMBL" id="MCX2743759.1"/>
    </source>
</evidence>
<dbReference type="EMBL" id="JAPFQN010000004">
    <property type="protein sequence ID" value="MCX2743759.1"/>
    <property type="molecule type" value="Genomic_DNA"/>
</dbReference>
<name>A0ABT3RPN8_9BACT</name>
<accession>A0ABT3RPN8</accession>
<dbReference type="RefSeq" id="WP_266056166.1">
    <property type="nucleotide sequence ID" value="NZ_JAPFQN010000004.1"/>
</dbReference>
<reference evidence="1 2" key="1">
    <citation type="submission" date="2022-11" db="EMBL/GenBank/DDBJ databases">
        <title>The characterization of three novel Bacteroidetes species and genomic analysis of their roles in tidal elemental geochemical cycles.</title>
        <authorList>
            <person name="Ma K."/>
        </authorList>
    </citation>
    <scope>NUCLEOTIDE SEQUENCE [LARGE SCALE GENOMIC DNA]</scope>
    <source>
        <strain evidence="1 2">M17</strain>
    </source>
</reference>
<evidence type="ECO:0000313" key="2">
    <source>
        <dbReference type="Proteomes" id="UP001209885"/>
    </source>
</evidence>
<gene>
    <name evidence="1" type="ORF">OO013_07780</name>
</gene>
<proteinExistence type="predicted"/>
<sequence>MTIKTGENGSWSILDEVEELVIPENLNDDFANSQGSFDYFNGLSKSTKKILLYWVISAKRKVTRRKRNLEIAENASKNLIPKQFR</sequence>